<feature type="domain" description="Tetrapyrrole methylase" evidence="8">
    <location>
        <begin position="20"/>
        <end position="209"/>
    </location>
</feature>
<dbReference type="InterPro" id="IPR014776">
    <property type="entry name" value="4pyrrole_Mease_sub2"/>
</dbReference>
<evidence type="ECO:0000256" key="6">
    <source>
        <dbReference type="HAMAP-Rule" id="MF_01084"/>
    </source>
</evidence>
<feature type="binding site" evidence="6 7">
    <location>
        <position position="229"/>
    </location>
    <ligand>
        <name>S-adenosyl-L-methionine</name>
        <dbReference type="ChEBI" id="CHEBI:59789"/>
    </ligand>
</feature>
<dbReference type="InterPro" id="IPR000878">
    <property type="entry name" value="4pyrrol_Mease"/>
</dbReference>
<dbReference type="HAMAP" id="MF_01084">
    <property type="entry name" value="Diphthine_synth"/>
    <property type="match status" value="1"/>
</dbReference>
<evidence type="ECO:0000313" key="9">
    <source>
        <dbReference type="EMBL" id="AKB51091.1"/>
    </source>
</evidence>
<dbReference type="InterPro" id="IPR035996">
    <property type="entry name" value="4pyrrol_Methylase_sf"/>
</dbReference>
<feature type="binding site" evidence="6 7">
    <location>
        <position position="28"/>
    </location>
    <ligand>
        <name>S-adenosyl-L-methionine</name>
        <dbReference type="ChEBI" id="CHEBI:59789"/>
    </ligand>
</feature>
<organism evidence="9 10">
    <name type="scientific">Methanosarcina barkeri str. Wiesmoor</name>
    <dbReference type="NCBI Taxonomy" id="1434109"/>
    <lineage>
        <taxon>Archaea</taxon>
        <taxon>Methanobacteriati</taxon>
        <taxon>Methanobacteriota</taxon>
        <taxon>Stenosarchaea group</taxon>
        <taxon>Methanomicrobia</taxon>
        <taxon>Methanosarcinales</taxon>
        <taxon>Methanosarcinaceae</taxon>
        <taxon>Methanosarcina</taxon>
    </lineage>
</organism>
<keyword evidence="4 6" id="KW-0808">Transferase</keyword>
<dbReference type="HOGENOM" id="CLU_066040_0_0_2"/>
<dbReference type="GO" id="GO:0004164">
    <property type="term" value="F:diphthine synthase activity"/>
    <property type="evidence" value="ECO:0007669"/>
    <property type="project" value="UniProtKB-UniRule"/>
</dbReference>
<dbReference type="Gene3D" id="3.30.950.10">
    <property type="entry name" value="Methyltransferase, Cobalt-precorrin-4 Transmethylase, Domain 2"/>
    <property type="match status" value="1"/>
</dbReference>
<comment type="pathway">
    <text evidence="1 6">Protein modification; peptidyl-diphthamide biosynthesis.</text>
</comment>
<dbReference type="PATRIC" id="fig|1434109.4.peg.2336"/>
<dbReference type="InterPro" id="IPR014777">
    <property type="entry name" value="4pyrrole_Mease_sub1"/>
</dbReference>
<gene>
    <name evidence="6" type="primary">dphB</name>
    <name evidence="9" type="ORF">MSBRW_1838</name>
</gene>
<dbReference type="UniPathway" id="UPA00559"/>
<evidence type="ECO:0000256" key="5">
    <source>
        <dbReference type="ARBA" id="ARBA00022691"/>
    </source>
</evidence>
<evidence type="ECO:0000259" key="8">
    <source>
        <dbReference type="Pfam" id="PF00590"/>
    </source>
</evidence>
<comment type="similarity">
    <text evidence="2 6">Belongs to the diphthine synthase family.</text>
</comment>
<evidence type="ECO:0000256" key="3">
    <source>
        <dbReference type="ARBA" id="ARBA00022603"/>
    </source>
</evidence>
<dbReference type="Gene3D" id="3.40.1010.10">
    <property type="entry name" value="Cobalt-precorrin-4 Transmethylase, Domain 1"/>
    <property type="match status" value="1"/>
</dbReference>
<feature type="binding site" evidence="6 7">
    <location>
        <position position="103"/>
    </location>
    <ligand>
        <name>S-adenosyl-L-methionine</name>
        <dbReference type="ChEBI" id="CHEBI:59789"/>
    </ligand>
</feature>
<evidence type="ECO:0000256" key="2">
    <source>
        <dbReference type="ARBA" id="ARBA00006729"/>
    </source>
</evidence>
<dbReference type="PIRSF" id="PIRSF036432">
    <property type="entry name" value="Diphthine_synth"/>
    <property type="match status" value="1"/>
</dbReference>
<keyword evidence="5 6" id="KW-0949">S-adenosyl-L-methionine</keyword>
<reference evidence="9 10" key="1">
    <citation type="submission" date="2014-07" db="EMBL/GenBank/DDBJ databases">
        <title>Methanogenic archaea and the global carbon cycle.</title>
        <authorList>
            <person name="Henriksen J.R."/>
            <person name="Luke J."/>
            <person name="Reinhart S."/>
            <person name="Benedict M.N."/>
            <person name="Youngblut N.D."/>
            <person name="Metcalf M.E."/>
            <person name="Whitaker R.J."/>
            <person name="Metcalf W.W."/>
        </authorList>
    </citation>
    <scope>NUCLEOTIDE SEQUENCE [LARGE SCALE GENOMIC DNA]</scope>
    <source>
        <strain evidence="9 10">Wiesmoor</strain>
    </source>
</reference>
<feature type="binding site" evidence="6 7">
    <location>
        <position position="106"/>
    </location>
    <ligand>
        <name>S-adenosyl-L-methionine</name>
        <dbReference type="ChEBI" id="CHEBI:59789"/>
    </ligand>
</feature>
<dbReference type="SUPFAM" id="SSF53790">
    <property type="entry name" value="Tetrapyrrole methylase"/>
    <property type="match status" value="1"/>
</dbReference>
<dbReference type="Pfam" id="PF00590">
    <property type="entry name" value="TP_methylase"/>
    <property type="match status" value="1"/>
</dbReference>
<dbReference type="CDD" id="cd11647">
    <property type="entry name" value="DHP5_DphB"/>
    <property type="match status" value="1"/>
</dbReference>
<dbReference type="PANTHER" id="PTHR10882:SF0">
    <property type="entry name" value="DIPHTHINE METHYL ESTER SYNTHASE"/>
    <property type="match status" value="1"/>
</dbReference>
<evidence type="ECO:0000256" key="1">
    <source>
        <dbReference type="ARBA" id="ARBA00005156"/>
    </source>
</evidence>
<protein>
    <recommendedName>
        <fullName evidence="6">Diphthine synthase</fullName>
        <ecNumber evidence="6">2.1.1.98</ecNumber>
    </recommendedName>
    <alternativeName>
        <fullName evidence="6">Diphthamide biosynthesis methyltransferase</fullName>
    </alternativeName>
</protein>
<feature type="binding site" evidence="6 7">
    <location>
        <begin position="131"/>
        <end position="132"/>
    </location>
    <ligand>
        <name>S-adenosyl-L-methionine</name>
        <dbReference type="ChEBI" id="CHEBI:59789"/>
    </ligand>
</feature>
<dbReference type="KEGG" id="mbw:MSBRW_1838"/>
<comment type="catalytic activity">
    <reaction evidence="6">
        <text>2-[(3S)-amino-3-carboxypropyl]-L-histidyl-[translation elongation factor 2] + 3 S-adenosyl-L-methionine = diphthine-[translation elongation factor 2] + 3 S-adenosyl-L-homocysteine + 3 H(+)</text>
        <dbReference type="Rhea" id="RHEA:36415"/>
        <dbReference type="Rhea" id="RHEA-COMP:9749"/>
        <dbReference type="Rhea" id="RHEA-COMP:10172"/>
        <dbReference type="ChEBI" id="CHEBI:15378"/>
        <dbReference type="ChEBI" id="CHEBI:57856"/>
        <dbReference type="ChEBI" id="CHEBI:59789"/>
        <dbReference type="ChEBI" id="CHEBI:73995"/>
        <dbReference type="ChEBI" id="CHEBI:82696"/>
        <dbReference type="EC" id="2.1.1.98"/>
    </reaction>
</comment>
<dbReference type="GO" id="GO:0017183">
    <property type="term" value="P:protein histidyl modification to diphthamide"/>
    <property type="evidence" value="ECO:0007669"/>
    <property type="project" value="UniProtKB-UniRule"/>
</dbReference>
<evidence type="ECO:0000256" key="4">
    <source>
        <dbReference type="ARBA" id="ARBA00022679"/>
    </source>
</evidence>
<dbReference type="AlphaFoldDB" id="A0A0E3LLD7"/>
<dbReference type="GO" id="GO:0032259">
    <property type="term" value="P:methylation"/>
    <property type="evidence" value="ECO:0007669"/>
    <property type="project" value="UniProtKB-KW"/>
</dbReference>
<accession>A0A0E3LLD7</accession>
<keyword evidence="3 6" id="KW-0489">Methyltransferase</keyword>
<name>A0A0E3LLD7_METBA</name>
<evidence type="ECO:0000256" key="7">
    <source>
        <dbReference type="PIRSR" id="PIRSR036432-1"/>
    </source>
</evidence>
<dbReference type="EMBL" id="CP009526">
    <property type="protein sequence ID" value="AKB51091.1"/>
    <property type="molecule type" value="Genomic_DNA"/>
</dbReference>
<dbReference type="NCBIfam" id="TIGR00522">
    <property type="entry name" value="dph5"/>
    <property type="match status" value="1"/>
</dbReference>
<proteinExistence type="inferred from homology"/>
<feature type="binding site" evidence="6 7">
    <location>
        <position position="188"/>
    </location>
    <ligand>
        <name>S-adenosyl-L-methionine</name>
        <dbReference type="ChEBI" id="CHEBI:59789"/>
    </ligand>
</feature>
<dbReference type="EC" id="2.1.1.98" evidence="6"/>
<comment type="function">
    <text evidence="6">S-adenosyl-L-methionine-dependent methyltransferase that catalyzes the trimethylation of the amino group of the modified target histidine residue in translation elongation factor 2 (EF-2), to form an intermediate called diphthine. The three successive methylation reactions represent the second step of diphthamide biosynthesis.</text>
</comment>
<evidence type="ECO:0000313" key="10">
    <source>
        <dbReference type="Proteomes" id="UP000033038"/>
    </source>
</evidence>
<comment type="subunit">
    <text evidence="6">Homodimer.</text>
</comment>
<sequence>MPESIQTKSFKPAGLLKRTMLTFIGLGLFDEYDISLKGLEAIREADMVYAEFYTSCLMGTNLEKMEKLYGKKVFLLSREDVEQHPDWLSKAKNRNLCFLTGGDTMVSTTHVDLRLRAEKLGIDTRLIHGASIASAVSGLTGLQNYRFGKSASIPHPYESRRGTRIISETPYDTIKQNLELGLHTLVFLDIDKEKGYMTVNTALELLLEVEEKRGEGIMRGAAAVGIARAGSEKPVIRADYAENLKDFNFGKPLHILVIPGKLHFLEAEALVKLAGGPVGFMKEVE</sequence>
<feature type="binding site" evidence="6 7">
    <location>
        <position position="254"/>
    </location>
    <ligand>
        <name>S-adenosyl-L-methionine</name>
        <dbReference type="ChEBI" id="CHEBI:59789"/>
    </ligand>
</feature>
<dbReference type="InterPro" id="IPR004551">
    <property type="entry name" value="Dphthn_synthase"/>
</dbReference>
<dbReference type="Proteomes" id="UP000033038">
    <property type="component" value="Chromosome"/>
</dbReference>
<dbReference type="PANTHER" id="PTHR10882">
    <property type="entry name" value="DIPHTHINE SYNTHASE"/>
    <property type="match status" value="1"/>
</dbReference>